<proteinExistence type="predicted"/>
<organism evidence="1">
    <name type="scientific">hydrothermal vent metagenome</name>
    <dbReference type="NCBI Taxonomy" id="652676"/>
    <lineage>
        <taxon>unclassified sequences</taxon>
        <taxon>metagenomes</taxon>
        <taxon>ecological metagenomes</taxon>
    </lineage>
</organism>
<accession>A0A1W1EAV6</accession>
<evidence type="ECO:0000313" key="1">
    <source>
        <dbReference type="EMBL" id="SFV90896.1"/>
    </source>
</evidence>
<sequence>MKLHTLTASFLITTIVINANTEDTLQPTAVQSVRNILGTYDTEIHTKGELRTGFITLAQEGTERTNAYGLGGHIHFDTKRWNGYNTPISKTKNKMLQYKKYQKGACYE</sequence>
<reference evidence="1" key="1">
    <citation type="submission" date="2016-10" db="EMBL/GenBank/DDBJ databases">
        <authorList>
            <person name="de Groot N.N."/>
        </authorList>
    </citation>
    <scope>NUCLEOTIDE SEQUENCE</scope>
</reference>
<gene>
    <name evidence="1" type="ORF">MNB_SV-4-450</name>
</gene>
<name>A0A1W1EAV6_9ZZZZ</name>
<protein>
    <submittedName>
        <fullName evidence="1">Uncharacterized protein</fullName>
    </submittedName>
</protein>
<dbReference type="EMBL" id="FPIB01000026">
    <property type="protein sequence ID" value="SFV90896.1"/>
    <property type="molecule type" value="Genomic_DNA"/>
</dbReference>
<dbReference type="AlphaFoldDB" id="A0A1W1EAV6"/>